<dbReference type="InterPro" id="IPR012337">
    <property type="entry name" value="RNaseH-like_sf"/>
</dbReference>
<dbReference type="GO" id="GO:0043137">
    <property type="term" value="P:DNA replication, removal of RNA primer"/>
    <property type="evidence" value="ECO:0007669"/>
    <property type="project" value="TreeGrafter"/>
</dbReference>
<reference evidence="11 12" key="1">
    <citation type="submission" date="2015-05" db="EMBL/GenBank/DDBJ databases">
        <title>Distinctive expansion of gene families associated with plant cell wall degradation and secondary metabolism in the genomes of grapevine trunk pathogens.</title>
        <authorList>
            <person name="Lawrence D.P."/>
            <person name="Travadon R."/>
            <person name="Rolshausen P.E."/>
            <person name="Baumgartner K."/>
        </authorList>
    </citation>
    <scope>NUCLEOTIDE SEQUENCE [LARGE SCALE GENOMIC DNA]</scope>
    <source>
        <strain evidence="11">UCRPC4</strain>
    </source>
</reference>
<dbReference type="FunFam" id="3.30.420.10:FF:000016">
    <property type="entry name" value="Ribonuclease"/>
    <property type="match status" value="1"/>
</dbReference>
<dbReference type="PANTHER" id="PTHR10954">
    <property type="entry name" value="RIBONUCLEASE H2 SUBUNIT A"/>
    <property type="match status" value="1"/>
</dbReference>
<dbReference type="GO" id="GO:0032299">
    <property type="term" value="C:ribonuclease H2 complex"/>
    <property type="evidence" value="ECO:0007669"/>
    <property type="project" value="TreeGrafter"/>
</dbReference>
<evidence type="ECO:0000256" key="1">
    <source>
        <dbReference type="ARBA" id="ARBA00000077"/>
    </source>
</evidence>
<comment type="similarity">
    <text evidence="3">Belongs to the RNase HII family. Eukaryotic subfamily.</text>
</comment>
<dbReference type="GO" id="GO:0004523">
    <property type="term" value="F:RNA-DNA hybrid ribonuclease activity"/>
    <property type="evidence" value="ECO:0007669"/>
    <property type="project" value="UniProtKB-UniRule"/>
</dbReference>
<evidence type="ECO:0000256" key="9">
    <source>
        <dbReference type="RuleBase" id="RU003515"/>
    </source>
</evidence>
<dbReference type="Gene3D" id="1.10.10.460">
    <property type="entry name" value="Ribonuclease hii. Domain 2"/>
    <property type="match status" value="1"/>
</dbReference>
<gene>
    <name evidence="11" type="ORF">UCRPC4_g00372</name>
</gene>
<keyword evidence="4 8" id="KW-0540">Nuclease</keyword>
<dbReference type="AlphaFoldDB" id="A0A0G2H0K4"/>
<comment type="caution">
    <text evidence="11">The sequence shown here is derived from an EMBL/GenBank/DDBJ whole genome shotgun (WGS) entry which is preliminary data.</text>
</comment>
<dbReference type="GO" id="GO:0006298">
    <property type="term" value="P:mismatch repair"/>
    <property type="evidence" value="ECO:0007669"/>
    <property type="project" value="TreeGrafter"/>
</dbReference>
<dbReference type="InterPro" id="IPR001352">
    <property type="entry name" value="RNase_HII/HIII"/>
</dbReference>
<dbReference type="Pfam" id="PF01351">
    <property type="entry name" value="RNase_HII"/>
    <property type="match status" value="1"/>
</dbReference>
<dbReference type="OrthoDB" id="7462577at2759"/>
<dbReference type="InterPro" id="IPR023160">
    <property type="entry name" value="RNase_HII_hlx-loop-hlx_cap_dom"/>
</dbReference>
<evidence type="ECO:0000313" key="12">
    <source>
        <dbReference type="Proteomes" id="UP000053317"/>
    </source>
</evidence>
<dbReference type="GO" id="GO:0046872">
    <property type="term" value="F:metal ion binding"/>
    <property type="evidence" value="ECO:0007669"/>
    <property type="project" value="UniProtKB-KW"/>
</dbReference>
<evidence type="ECO:0000256" key="5">
    <source>
        <dbReference type="ARBA" id="ARBA00022723"/>
    </source>
</evidence>
<feature type="binding site" evidence="8">
    <location>
        <position position="65"/>
    </location>
    <ligand>
        <name>a divalent metal cation</name>
        <dbReference type="ChEBI" id="CHEBI:60240"/>
    </ligand>
</feature>
<keyword evidence="6 8" id="KW-0255">Endonuclease</keyword>
<evidence type="ECO:0000259" key="10">
    <source>
        <dbReference type="PROSITE" id="PS51975"/>
    </source>
</evidence>
<proteinExistence type="inferred from homology"/>
<feature type="domain" description="RNase H type-2" evidence="10">
    <location>
        <begin position="58"/>
        <end position="312"/>
    </location>
</feature>
<feature type="binding site" evidence="8">
    <location>
        <position position="178"/>
    </location>
    <ligand>
        <name>a divalent metal cation</name>
        <dbReference type="ChEBI" id="CHEBI:60240"/>
    </ligand>
</feature>
<dbReference type="PANTHER" id="PTHR10954:SF7">
    <property type="entry name" value="RIBONUCLEASE H2 SUBUNIT A"/>
    <property type="match status" value="1"/>
</dbReference>
<accession>A0A0G2H0K4</accession>
<evidence type="ECO:0000256" key="6">
    <source>
        <dbReference type="ARBA" id="ARBA00022759"/>
    </source>
</evidence>
<dbReference type="FunFam" id="1.10.10.460:FF:000001">
    <property type="entry name" value="Ribonuclease"/>
    <property type="match status" value="1"/>
</dbReference>
<comment type="cofactor">
    <cofactor evidence="8">
        <name>Mn(2+)</name>
        <dbReference type="ChEBI" id="CHEBI:29035"/>
    </cofactor>
    <cofactor evidence="8">
        <name>Mg(2+)</name>
        <dbReference type="ChEBI" id="CHEBI:18420"/>
    </cofactor>
    <text evidence="8">Manganese or magnesium. Binds 1 divalent metal ion per monomer in the absence of substrate. May bind a second metal ion after substrate binding.</text>
</comment>
<dbReference type="PROSITE" id="PS51975">
    <property type="entry name" value="RNASE_H_2"/>
    <property type="match status" value="1"/>
</dbReference>
<dbReference type="SUPFAM" id="SSF53098">
    <property type="entry name" value="Ribonuclease H-like"/>
    <property type="match status" value="1"/>
</dbReference>
<keyword evidence="12" id="KW-1185">Reference proteome</keyword>
<dbReference type="CDD" id="cd07181">
    <property type="entry name" value="RNase_HII_eukaryota_like"/>
    <property type="match status" value="1"/>
</dbReference>
<comment type="function">
    <text evidence="9">Endonuclease that specifically degrades the RNA of RNA-DNA hybrids.</text>
</comment>
<comment type="catalytic activity">
    <reaction evidence="1 8 9">
        <text>Endonucleolytic cleavage to 5'-phosphomonoester.</text>
        <dbReference type="EC" id="3.1.26.4"/>
    </reaction>
</comment>
<dbReference type="InterPro" id="IPR004649">
    <property type="entry name" value="RNase_H2_suA"/>
</dbReference>
<keyword evidence="5 8" id="KW-0479">Metal-binding</keyword>
<dbReference type="EC" id="3.1.26.4" evidence="9"/>
<keyword evidence="7 8" id="KW-0378">Hydrolase</keyword>
<evidence type="ECO:0000256" key="8">
    <source>
        <dbReference type="PROSITE-ProRule" id="PRU01319"/>
    </source>
</evidence>
<feature type="binding site" evidence="8">
    <location>
        <position position="64"/>
    </location>
    <ligand>
        <name>a divalent metal cation</name>
        <dbReference type="ChEBI" id="CHEBI:60240"/>
    </ligand>
</feature>
<evidence type="ECO:0000256" key="4">
    <source>
        <dbReference type="ARBA" id="ARBA00022722"/>
    </source>
</evidence>
<dbReference type="InterPro" id="IPR036397">
    <property type="entry name" value="RNaseH_sf"/>
</dbReference>
<name>A0A0G2H0K4_PHACM</name>
<organism evidence="11 12">
    <name type="scientific">Phaeomoniella chlamydospora</name>
    <name type="common">Phaeoacremonium chlamydosporum</name>
    <dbReference type="NCBI Taxonomy" id="158046"/>
    <lineage>
        <taxon>Eukaryota</taxon>
        <taxon>Fungi</taxon>
        <taxon>Dikarya</taxon>
        <taxon>Ascomycota</taxon>
        <taxon>Pezizomycotina</taxon>
        <taxon>Eurotiomycetes</taxon>
        <taxon>Chaetothyriomycetidae</taxon>
        <taxon>Phaeomoniellales</taxon>
        <taxon>Phaeomoniellaceae</taxon>
        <taxon>Phaeomoniella</taxon>
    </lineage>
</organism>
<sequence length="371" mass="39965">MGSQPSDTASAGNAFASTSIFLPASIHTDELLRGDSYAHYTPVPSILRSDDSTISSTPCVLGIDEAGRGPVLGPMVYSAFYLPVTHEKPLLASAHHFNDSKQLTLAYRNTLMRLLGNPSTDLHNQCGWAIKSLSARDISSSMLRPNQYNLNSQAYDATIEIIKGVINQGVNITEIYVDTVGRPETYQKRLSLIFPTIKVTVEKKADAKFPCVSAASVVAKVTRDISLEVLWGGVQAGMAASALQHQDENTTMTPAEEEETTTETVAAWGSGYPSDGRCTSWLKSSMDPLFGWGPECRFSWGTAKDMLEPPNKTSTSTKVDWQLEDGDDESSRVTQYFSVGGMGVAGAGGTVATKADVLRNWFGGGVGKEVF</sequence>
<dbReference type="Gene3D" id="3.30.420.10">
    <property type="entry name" value="Ribonuclease H-like superfamily/Ribonuclease H"/>
    <property type="match status" value="1"/>
</dbReference>
<protein>
    <recommendedName>
        <fullName evidence="9">Ribonuclease</fullName>
        <ecNumber evidence="9">3.1.26.4</ecNumber>
    </recommendedName>
</protein>
<dbReference type="Proteomes" id="UP000053317">
    <property type="component" value="Unassembled WGS sequence"/>
</dbReference>
<evidence type="ECO:0000256" key="2">
    <source>
        <dbReference type="ARBA" id="ARBA00001946"/>
    </source>
</evidence>
<comment type="cofactor">
    <cofactor evidence="2">
        <name>Mg(2+)</name>
        <dbReference type="ChEBI" id="CHEBI:18420"/>
    </cofactor>
</comment>
<evidence type="ECO:0000256" key="7">
    <source>
        <dbReference type="ARBA" id="ARBA00022801"/>
    </source>
</evidence>
<reference evidence="11 12" key="2">
    <citation type="submission" date="2015-05" db="EMBL/GenBank/DDBJ databases">
        <authorList>
            <person name="Morales-Cruz A."/>
            <person name="Amrine K.C."/>
            <person name="Cantu D."/>
        </authorList>
    </citation>
    <scope>NUCLEOTIDE SEQUENCE [LARGE SCALE GENOMIC DNA]</scope>
    <source>
        <strain evidence="11">UCRPC4</strain>
    </source>
</reference>
<dbReference type="InterPro" id="IPR024567">
    <property type="entry name" value="RNase_HII/HIII_dom"/>
</dbReference>
<evidence type="ECO:0000313" key="11">
    <source>
        <dbReference type="EMBL" id="KKY28863.1"/>
    </source>
</evidence>
<evidence type="ECO:0000256" key="3">
    <source>
        <dbReference type="ARBA" id="ARBA00007058"/>
    </source>
</evidence>
<dbReference type="EMBL" id="LCWF01000008">
    <property type="protein sequence ID" value="KKY28863.1"/>
    <property type="molecule type" value="Genomic_DNA"/>
</dbReference>
<dbReference type="NCBIfam" id="TIGR00729">
    <property type="entry name" value="ribonuclease HII"/>
    <property type="match status" value="1"/>
</dbReference>
<dbReference type="GO" id="GO:0003723">
    <property type="term" value="F:RNA binding"/>
    <property type="evidence" value="ECO:0007669"/>
    <property type="project" value="UniProtKB-UniRule"/>
</dbReference>